<dbReference type="RefSeq" id="WP_377964846.1">
    <property type="nucleotide sequence ID" value="NZ_JBHZOL010000071.1"/>
</dbReference>
<gene>
    <name evidence="2" type="ORF">ACFVKH_10845</name>
</gene>
<organism evidence="2 3">
    <name type="scientific">Almyronema epifaneia S1</name>
    <dbReference type="NCBI Taxonomy" id="2991925"/>
    <lineage>
        <taxon>Bacteria</taxon>
        <taxon>Bacillati</taxon>
        <taxon>Cyanobacteriota</taxon>
        <taxon>Cyanophyceae</taxon>
        <taxon>Nodosilineales</taxon>
        <taxon>Nodosilineaceae</taxon>
        <taxon>Almyronema</taxon>
        <taxon>Almyronema epifaneia</taxon>
    </lineage>
</organism>
<sequence>MGVEIERKFLVKGDRWRSLGSSEFYRQGYLTTAQDGCTVRVRLVGDRACVTIKGRTVGNRRAEFEYAIPAADAEEMLDTLCQKPLIEKNRYKILSGSLVWEVDEFMGENAGLIVAEVELSDPQQVIDLPDWVGEEVSGDPRYFNAYLAQQPFSQW</sequence>
<dbReference type="InterPro" id="IPR023577">
    <property type="entry name" value="CYTH_domain"/>
</dbReference>
<protein>
    <submittedName>
        <fullName evidence="2">CYTH domain-containing protein</fullName>
    </submittedName>
</protein>
<dbReference type="PIRSF" id="PIRSF016487">
    <property type="entry name" value="CYTH_UCP016487"/>
    <property type="match status" value="1"/>
</dbReference>
<dbReference type="Gene3D" id="2.40.320.10">
    <property type="entry name" value="Hypothetical Protein Pfu-838710-001"/>
    <property type="match status" value="1"/>
</dbReference>
<dbReference type="CDD" id="cd07891">
    <property type="entry name" value="CYTH-like_CthTTM-like_1"/>
    <property type="match status" value="1"/>
</dbReference>
<dbReference type="PROSITE" id="PS51707">
    <property type="entry name" value="CYTH"/>
    <property type="match status" value="1"/>
</dbReference>
<reference evidence="2 3" key="1">
    <citation type="submission" date="2024-10" db="EMBL/GenBank/DDBJ databases">
        <authorList>
            <person name="Ratan Roy A."/>
            <person name="Morales Sandoval P.H."/>
            <person name="De Los Santos Villalobos S."/>
            <person name="Chakraborty S."/>
            <person name="Mukherjee J."/>
        </authorList>
    </citation>
    <scope>NUCLEOTIDE SEQUENCE [LARGE SCALE GENOMIC DNA]</scope>
    <source>
        <strain evidence="2 3">S1</strain>
    </source>
</reference>
<dbReference type="Proteomes" id="UP001600165">
    <property type="component" value="Unassembled WGS sequence"/>
</dbReference>
<feature type="domain" description="CYTH" evidence="1">
    <location>
        <begin position="2"/>
        <end position="149"/>
    </location>
</feature>
<dbReference type="PANTHER" id="PTHR40114">
    <property type="entry name" value="SLR0698 PROTEIN"/>
    <property type="match status" value="1"/>
</dbReference>
<dbReference type="InterPro" id="IPR012042">
    <property type="entry name" value="NeuTTM/CthTTM-like"/>
</dbReference>
<dbReference type="SUPFAM" id="SSF55154">
    <property type="entry name" value="CYTH-like phosphatases"/>
    <property type="match status" value="1"/>
</dbReference>
<evidence type="ECO:0000313" key="2">
    <source>
        <dbReference type="EMBL" id="MFE4106776.1"/>
    </source>
</evidence>
<accession>A0ABW6IF18</accession>
<name>A0ABW6IF18_9CYAN</name>
<dbReference type="InterPro" id="IPR033469">
    <property type="entry name" value="CYTH-like_dom_sf"/>
</dbReference>
<evidence type="ECO:0000313" key="3">
    <source>
        <dbReference type="Proteomes" id="UP001600165"/>
    </source>
</evidence>
<keyword evidence="3" id="KW-1185">Reference proteome</keyword>
<evidence type="ECO:0000259" key="1">
    <source>
        <dbReference type="PROSITE" id="PS51707"/>
    </source>
</evidence>
<dbReference type="EMBL" id="JBHZOL010000071">
    <property type="protein sequence ID" value="MFE4106776.1"/>
    <property type="molecule type" value="Genomic_DNA"/>
</dbReference>
<dbReference type="Pfam" id="PF01928">
    <property type="entry name" value="CYTH"/>
    <property type="match status" value="1"/>
</dbReference>
<dbReference type="SMART" id="SM01118">
    <property type="entry name" value="CYTH"/>
    <property type="match status" value="1"/>
</dbReference>
<proteinExistence type="predicted"/>
<comment type="caution">
    <text evidence="2">The sequence shown here is derived from an EMBL/GenBank/DDBJ whole genome shotgun (WGS) entry which is preliminary data.</text>
</comment>
<dbReference type="PANTHER" id="PTHR40114:SF1">
    <property type="entry name" value="SLR0698 PROTEIN"/>
    <property type="match status" value="1"/>
</dbReference>